<gene>
    <name evidence="9" type="primary">lemd1</name>
</gene>
<sequence length="283" mass="31827">MPFVEDPARFSKSRLKSDLVAHNVALPPAASKKDVYVELHLKHIERNQTADFSSDEEEEQERNVAEDEKLPDPRSLTDDELRGALLRYGVKAGPIVASTRSVYENKLRKLLQPDGRVELNGADDAVLYSDSEEDIQEHGVQDDEESGSEEELLIVELTKNAHQKSKQYLQAELFYQSGEYSYPQCFLPSTRLCVHPSRNTKSAPSRNSRTAKKPSEERSSHCSQIPRDISRAASVDQCSGLGLGTLRSESLKTKVCLSRSTQTFSITQLVKEGSEIIYFYLFL</sequence>
<feature type="compositionally biased region" description="Polar residues" evidence="6">
    <location>
        <begin position="197"/>
        <end position="208"/>
    </location>
</feature>
<dbReference type="InterPro" id="IPR011015">
    <property type="entry name" value="LEM/LEM-like_dom_sf"/>
</dbReference>
<evidence type="ECO:0000256" key="6">
    <source>
        <dbReference type="SAM" id="MobiDB-lite"/>
    </source>
</evidence>
<keyword evidence="3" id="KW-0597">Phosphoprotein</keyword>
<evidence type="ECO:0000256" key="3">
    <source>
        <dbReference type="ARBA" id="ARBA00022553"/>
    </source>
</evidence>
<dbReference type="InterPro" id="IPR051656">
    <property type="entry name" value="LEM_domain"/>
</dbReference>
<dbReference type="PANTHER" id="PTHR12019">
    <property type="entry name" value="LAMINA-ASSOCIATED POLYPEPTIDE THYMOPOIETIN"/>
    <property type="match status" value="1"/>
</dbReference>
<reference evidence="9" key="2">
    <citation type="submission" date="2025-08" db="UniProtKB">
        <authorList>
            <consortium name="Ensembl"/>
        </authorList>
    </citation>
    <scope>IDENTIFICATION</scope>
</reference>
<feature type="domain" description="LEM" evidence="7">
    <location>
        <begin position="70"/>
        <end position="114"/>
    </location>
</feature>
<protein>
    <submittedName>
        <fullName evidence="9">Lamina-associated polypeptide 2, isoforms beta/gamma-like</fullName>
    </submittedName>
</protein>
<name>A0A8C5FZ50_GOUWI</name>
<dbReference type="InterPro" id="IPR003887">
    <property type="entry name" value="LEM_dom"/>
</dbReference>
<comment type="similarity">
    <text evidence="1">Belongs to the LEM family.</text>
</comment>
<dbReference type="InterPro" id="IPR013146">
    <property type="entry name" value="LEM-like_dom"/>
</dbReference>
<feature type="region of interest" description="Disordered" evidence="6">
    <location>
        <begin position="46"/>
        <end position="78"/>
    </location>
</feature>
<feature type="compositionally biased region" description="Basic and acidic residues" evidence="6">
    <location>
        <begin position="61"/>
        <end position="78"/>
    </location>
</feature>
<dbReference type="Pfam" id="PF03020">
    <property type="entry name" value="LEM"/>
    <property type="match status" value="1"/>
</dbReference>
<dbReference type="SMART" id="SM01261">
    <property type="entry name" value="Thymopoietin"/>
    <property type="match status" value="1"/>
</dbReference>
<dbReference type="SUPFAM" id="SSF63451">
    <property type="entry name" value="LEM domain"/>
    <property type="match status" value="2"/>
</dbReference>
<keyword evidence="2" id="KW-0488">Methylation</keyword>
<evidence type="ECO:0000313" key="9">
    <source>
        <dbReference type="Ensembl" id="ENSGWIP00000002311.1"/>
    </source>
</evidence>
<dbReference type="PROSITE" id="PS50955">
    <property type="entry name" value="LEM_LIKE"/>
    <property type="match status" value="1"/>
</dbReference>
<feature type="domain" description="LEM-like" evidence="8">
    <location>
        <begin position="4"/>
        <end position="47"/>
    </location>
</feature>
<dbReference type="PROSITE" id="PS50954">
    <property type="entry name" value="LEM"/>
    <property type="match status" value="1"/>
</dbReference>
<evidence type="ECO:0000256" key="2">
    <source>
        <dbReference type="ARBA" id="ARBA00022481"/>
    </source>
</evidence>
<evidence type="ECO:0000256" key="5">
    <source>
        <dbReference type="ARBA" id="ARBA00023125"/>
    </source>
</evidence>
<dbReference type="PANTHER" id="PTHR12019:SF22">
    <property type="entry name" value="LAMINA-ASSOCIATED POLYPEPTIDE 2, ISOFORMS BETA_GAMMA"/>
    <property type="match status" value="1"/>
</dbReference>
<keyword evidence="10" id="KW-1185">Reference proteome</keyword>
<keyword evidence="5" id="KW-0238">DNA-binding</keyword>
<dbReference type="Pfam" id="PF08198">
    <property type="entry name" value="Thymopoietin"/>
    <property type="match status" value="1"/>
</dbReference>
<dbReference type="GO" id="GO:0003677">
    <property type="term" value="F:DNA binding"/>
    <property type="evidence" value="ECO:0007669"/>
    <property type="project" value="UniProtKB-KW"/>
</dbReference>
<evidence type="ECO:0000313" key="10">
    <source>
        <dbReference type="Proteomes" id="UP000694680"/>
    </source>
</evidence>
<accession>A0A8C5FZ50</accession>
<reference evidence="9" key="3">
    <citation type="submission" date="2025-09" db="UniProtKB">
        <authorList>
            <consortium name="Ensembl"/>
        </authorList>
    </citation>
    <scope>IDENTIFICATION</scope>
</reference>
<keyword evidence="4" id="KW-0007">Acetylation</keyword>
<evidence type="ECO:0000256" key="1">
    <source>
        <dbReference type="ARBA" id="ARBA00007744"/>
    </source>
</evidence>
<dbReference type="SMART" id="SM00540">
    <property type="entry name" value="LEM"/>
    <property type="match status" value="1"/>
</dbReference>
<evidence type="ECO:0000259" key="8">
    <source>
        <dbReference type="PROSITE" id="PS50955"/>
    </source>
</evidence>
<dbReference type="FunFam" id="1.10.720.40:FF:000001">
    <property type="entry name" value="LEM domain containing 2, isoform CRA_a"/>
    <property type="match status" value="2"/>
</dbReference>
<proteinExistence type="inferred from homology"/>
<dbReference type="AlphaFoldDB" id="A0A8C5FZ50"/>
<evidence type="ECO:0000256" key="4">
    <source>
        <dbReference type="ARBA" id="ARBA00022990"/>
    </source>
</evidence>
<dbReference type="CDD" id="cd12940">
    <property type="entry name" value="LEM_LAP2_LEMD1"/>
    <property type="match status" value="1"/>
</dbReference>
<dbReference type="Ensembl" id="ENSGWIT00000002513.1">
    <property type="protein sequence ID" value="ENSGWIP00000002311.1"/>
    <property type="gene ID" value="ENSGWIG00000001279.1"/>
</dbReference>
<feature type="region of interest" description="Disordered" evidence="6">
    <location>
        <begin position="197"/>
        <end position="225"/>
    </location>
</feature>
<reference evidence="9" key="1">
    <citation type="submission" date="2020-06" db="EMBL/GenBank/DDBJ databases">
        <authorList>
            <consortium name="Wellcome Sanger Institute Data Sharing"/>
        </authorList>
    </citation>
    <scope>NUCLEOTIDE SEQUENCE [LARGE SCALE GENOMIC DNA]</scope>
</reference>
<dbReference type="Gene3D" id="1.10.720.40">
    <property type="match status" value="2"/>
</dbReference>
<evidence type="ECO:0000259" key="7">
    <source>
        <dbReference type="PROSITE" id="PS50954"/>
    </source>
</evidence>
<dbReference type="GO" id="GO:0005635">
    <property type="term" value="C:nuclear envelope"/>
    <property type="evidence" value="ECO:0007669"/>
    <property type="project" value="UniProtKB-ARBA"/>
</dbReference>
<organism evidence="9 10">
    <name type="scientific">Gouania willdenowi</name>
    <name type="common">Blunt-snouted clingfish</name>
    <name type="synonym">Lepadogaster willdenowi</name>
    <dbReference type="NCBI Taxonomy" id="441366"/>
    <lineage>
        <taxon>Eukaryota</taxon>
        <taxon>Metazoa</taxon>
        <taxon>Chordata</taxon>
        <taxon>Craniata</taxon>
        <taxon>Vertebrata</taxon>
        <taxon>Euteleostomi</taxon>
        <taxon>Actinopterygii</taxon>
        <taxon>Neopterygii</taxon>
        <taxon>Teleostei</taxon>
        <taxon>Neoteleostei</taxon>
        <taxon>Acanthomorphata</taxon>
        <taxon>Ovalentaria</taxon>
        <taxon>Blenniimorphae</taxon>
        <taxon>Blenniiformes</taxon>
        <taxon>Gobiesocoidei</taxon>
        <taxon>Gobiesocidae</taxon>
        <taxon>Gobiesocinae</taxon>
        <taxon>Gouania</taxon>
    </lineage>
</organism>
<dbReference type="Proteomes" id="UP000694680">
    <property type="component" value="Chromosome 7"/>
</dbReference>